<protein>
    <recommendedName>
        <fullName evidence="4">DnaA N-terminal domain-containing protein</fullName>
    </recommendedName>
</protein>
<proteinExistence type="predicted"/>
<name>A0ABQ6G3N0_9CHLR</name>
<reference evidence="2 3" key="1">
    <citation type="submission" date="2023-02" db="EMBL/GenBank/DDBJ databases">
        <title>Dictyobacter halimunensis sp. nov., a new member of the class Ktedonobacteria from forest soil in a geothermal area.</title>
        <authorList>
            <person name="Rachmania M.K."/>
            <person name="Ningsih F."/>
            <person name="Sakai Y."/>
            <person name="Yabe S."/>
            <person name="Yokota A."/>
            <person name="Sjamsuridzal W."/>
        </authorList>
    </citation>
    <scope>NUCLEOTIDE SEQUENCE [LARGE SCALE GENOMIC DNA]</scope>
    <source>
        <strain evidence="2 3">S3.2.2.5</strain>
    </source>
</reference>
<feature type="compositionally biased region" description="Basic and acidic residues" evidence="1">
    <location>
        <begin position="46"/>
        <end position="60"/>
    </location>
</feature>
<evidence type="ECO:0008006" key="4">
    <source>
        <dbReference type="Google" id="ProtNLM"/>
    </source>
</evidence>
<feature type="region of interest" description="Disordered" evidence="1">
    <location>
        <begin position="22"/>
        <end position="71"/>
    </location>
</feature>
<feature type="compositionally biased region" description="Low complexity" evidence="1">
    <location>
        <begin position="326"/>
        <end position="336"/>
    </location>
</feature>
<organism evidence="2 3">
    <name type="scientific">Dictyobacter halimunensis</name>
    <dbReference type="NCBI Taxonomy" id="3026934"/>
    <lineage>
        <taxon>Bacteria</taxon>
        <taxon>Bacillati</taxon>
        <taxon>Chloroflexota</taxon>
        <taxon>Ktedonobacteria</taxon>
        <taxon>Ktedonobacterales</taxon>
        <taxon>Dictyobacteraceae</taxon>
        <taxon>Dictyobacter</taxon>
    </lineage>
</organism>
<comment type="caution">
    <text evidence="2">The sequence shown here is derived from an EMBL/GenBank/DDBJ whole genome shotgun (WGS) entry which is preliminary data.</text>
</comment>
<dbReference type="RefSeq" id="WP_338258546.1">
    <property type="nucleotide sequence ID" value="NZ_BSRI01000003.1"/>
</dbReference>
<feature type="compositionally biased region" description="Acidic residues" evidence="1">
    <location>
        <begin position="26"/>
        <end position="45"/>
    </location>
</feature>
<evidence type="ECO:0000256" key="1">
    <source>
        <dbReference type="SAM" id="MobiDB-lite"/>
    </source>
</evidence>
<dbReference type="Proteomes" id="UP001344906">
    <property type="component" value="Unassembled WGS sequence"/>
</dbReference>
<evidence type="ECO:0000313" key="3">
    <source>
        <dbReference type="Proteomes" id="UP001344906"/>
    </source>
</evidence>
<sequence>MLDGAERRFALPVVIPIVLEAKHESGEDEGDSADELGDEDEVEDADGVKHQQSGDEKPREDEAEPYKFGYPEFEGKQGRNLLYKIVEQILSVASFQTWRSYVSYQRAGNDCYVGLDRLYKDMSIKLSLVERSIRWRWQQIREQGLVIFCEKIVEVVRPDGSTYLQVRHIKDFSPLYERAYAFYQWMRSPAYIPPRYENAAAIRQNKELALWLAEHFDCYRRVLCNQKPGRKPQPSRRADCIKNQLDAAIARDTVERKNFSNTFSNTFAVYNENEISINNYQDKYTNGLASSTDLKNVGAAGAKAIGSTNSKQNLSRNDGVTNTAGEQSSSTPTSETSKQETEMPAAVASMPVQTEKLVEVEKAPRRELPSAWREHIQQASARSPQRFVEQVVPALKLWTNDQATEAYLRNALVRFFKTHGVFDVEAIRRAMLMALVKVYAIPPEEIRKRNAADGSPTWMPAFWKALEKALPQAVFASTEPQEELVEDKHEECGEATAPSHEDVMQETQLDLEQMTAEQLLEIAPDYDIQIDPEEQAKIEQHDEKLTNTLRECIWQVMVDQETWQRYQDELVLATKVLKPLMEPVVAIQTEPCPECSSPISYRADNGQCYCVVCVPSWHWSSKRSAQIKVAVRAVPSMMMIQAGVEQDIPLPAQCQHHCAEPDHEPD</sequence>
<keyword evidence="3" id="KW-1185">Reference proteome</keyword>
<dbReference type="EMBL" id="BSRI01000003">
    <property type="protein sequence ID" value="GLV61142.1"/>
    <property type="molecule type" value="Genomic_DNA"/>
</dbReference>
<feature type="compositionally biased region" description="Polar residues" evidence="1">
    <location>
        <begin position="308"/>
        <end position="325"/>
    </location>
</feature>
<evidence type="ECO:0000313" key="2">
    <source>
        <dbReference type="EMBL" id="GLV61142.1"/>
    </source>
</evidence>
<accession>A0ABQ6G3N0</accession>
<gene>
    <name evidence="2" type="ORF">KDH_79580</name>
</gene>
<feature type="region of interest" description="Disordered" evidence="1">
    <location>
        <begin position="308"/>
        <end position="347"/>
    </location>
</feature>